<dbReference type="EMBL" id="JACEFO010000635">
    <property type="protein sequence ID" value="KAF8762529.1"/>
    <property type="molecule type" value="Genomic_DNA"/>
</dbReference>
<reference evidence="8" key="1">
    <citation type="submission" date="2020-07" db="EMBL/GenBank/DDBJ databases">
        <title>Genome sequence and genetic diversity analysis of an under-domesticated orphan crop, white fonio (Digitaria exilis).</title>
        <authorList>
            <person name="Bennetzen J.L."/>
            <person name="Chen S."/>
            <person name="Ma X."/>
            <person name="Wang X."/>
            <person name="Yssel A.E.J."/>
            <person name="Chaluvadi S.R."/>
            <person name="Johnson M."/>
            <person name="Gangashetty P."/>
            <person name="Hamidou F."/>
            <person name="Sanogo M.D."/>
            <person name="Zwaenepoel A."/>
            <person name="Wallace J."/>
            <person name="Van De Peer Y."/>
            <person name="Van Deynze A."/>
        </authorList>
    </citation>
    <scope>NUCLEOTIDE SEQUENCE</scope>
    <source>
        <tissue evidence="8">Leaves</tissue>
    </source>
</reference>
<dbReference type="InterPro" id="IPR002403">
    <property type="entry name" value="Cyt_P450_E_grp-IV"/>
</dbReference>
<keyword evidence="5" id="KW-0349">Heme</keyword>
<dbReference type="GO" id="GO:0004497">
    <property type="term" value="F:monooxygenase activity"/>
    <property type="evidence" value="ECO:0007669"/>
    <property type="project" value="InterPro"/>
</dbReference>
<evidence type="ECO:0008006" key="10">
    <source>
        <dbReference type="Google" id="ProtNLM"/>
    </source>
</evidence>
<dbReference type="InterPro" id="IPR036396">
    <property type="entry name" value="Cyt_P450_sf"/>
</dbReference>
<dbReference type="AlphaFoldDB" id="A0A835FM42"/>
<feature type="region of interest" description="Disordered" evidence="6">
    <location>
        <begin position="240"/>
        <end position="285"/>
    </location>
</feature>
<feature type="binding site" description="axial binding residue" evidence="5">
    <location>
        <position position="472"/>
    </location>
    <ligand>
        <name>heme</name>
        <dbReference type="ChEBI" id="CHEBI:30413"/>
    </ligand>
    <ligandPart>
        <name>Fe</name>
        <dbReference type="ChEBI" id="CHEBI:18248"/>
    </ligandPart>
</feature>
<evidence type="ECO:0000256" key="5">
    <source>
        <dbReference type="PIRSR" id="PIRSR602403-1"/>
    </source>
</evidence>
<comment type="cofactor">
    <cofactor evidence="5">
        <name>heme</name>
        <dbReference type="ChEBI" id="CHEBI:30413"/>
    </cofactor>
</comment>
<keyword evidence="4 5" id="KW-0408">Iron</keyword>
<keyword evidence="9" id="KW-1185">Reference proteome</keyword>
<evidence type="ECO:0000256" key="1">
    <source>
        <dbReference type="ARBA" id="ARBA00010617"/>
    </source>
</evidence>
<evidence type="ECO:0000256" key="3">
    <source>
        <dbReference type="ARBA" id="ARBA00023002"/>
    </source>
</evidence>
<keyword evidence="3" id="KW-0560">Oxidoreductase</keyword>
<protein>
    <recommendedName>
        <fullName evidence="10">Cytochrome P450</fullName>
    </recommendedName>
</protein>
<evidence type="ECO:0000256" key="4">
    <source>
        <dbReference type="ARBA" id="ARBA00023004"/>
    </source>
</evidence>
<name>A0A835FM42_9POAL</name>
<evidence type="ECO:0000256" key="6">
    <source>
        <dbReference type="SAM" id="MobiDB-lite"/>
    </source>
</evidence>
<dbReference type="PANTHER" id="PTHR24296">
    <property type="entry name" value="CYTOCHROME P450"/>
    <property type="match status" value="1"/>
</dbReference>
<dbReference type="Proteomes" id="UP000636709">
    <property type="component" value="Unassembled WGS sequence"/>
</dbReference>
<comment type="similarity">
    <text evidence="1">Belongs to the cytochrome P450 family.</text>
</comment>
<organism evidence="8 9">
    <name type="scientific">Digitaria exilis</name>
    <dbReference type="NCBI Taxonomy" id="1010633"/>
    <lineage>
        <taxon>Eukaryota</taxon>
        <taxon>Viridiplantae</taxon>
        <taxon>Streptophyta</taxon>
        <taxon>Embryophyta</taxon>
        <taxon>Tracheophyta</taxon>
        <taxon>Spermatophyta</taxon>
        <taxon>Magnoliopsida</taxon>
        <taxon>Liliopsida</taxon>
        <taxon>Poales</taxon>
        <taxon>Poaceae</taxon>
        <taxon>PACMAD clade</taxon>
        <taxon>Panicoideae</taxon>
        <taxon>Panicodae</taxon>
        <taxon>Paniceae</taxon>
        <taxon>Anthephorinae</taxon>
        <taxon>Digitaria</taxon>
    </lineage>
</organism>
<keyword evidence="7" id="KW-1133">Transmembrane helix</keyword>
<keyword evidence="2 5" id="KW-0479">Metal-binding</keyword>
<dbReference type="InterPro" id="IPR001128">
    <property type="entry name" value="Cyt_P450"/>
</dbReference>
<dbReference type="OrthoDB" id="1470350at2759"/>
<evidence type="ECO:0000313" key="8">
    <source>
        <dbReference type="EMBL" id="KAF8762529.1"/>
    </source>
</evidence>
<dbReference type="PRINTS" id="PR00385">
    <property type="entry name" value="P450"/>
</dbReference>
<proteinExistence type="inferred from homology"/>
<keyword evidence="7" id="KW-0472">Membrane</keyword>
<feature type="region of interest" description="Disordered" evidence="6">
    <location>
        <begin position="159"/>
        <end position="195"/>
    </location>
</feature>
<dbReference type="GO" id="GO:0005506">
    <property type="term" value="F:iron ion binding"/>
    <property type="evidence" value="ECO:0007669"/>
    <property type="project" value="InterPro"/>
</dbReference>
<evidence type="ECO:0000313" key="9">
    <source>
        <dbReference type="Proteomes" id="UP000636709"/>
    </source>
</evidence>
<keyword evidence="7" id="KW-0812">Transmembrane</keyword>
<gene>
    <name evidence="8" type="ORF">HU200_009360</name>
</gene>
<dbReference type="Pfam" id="PF00067">
    <property type="entry name" value="p450"/>
    <property type="match status" value="2"/>
</dbReference>
<dbReference type="GO" id="GO:0016705">
    <property type="term" value="F:oxidoreductase activity, acting on paired donors, with incorporation or reduction of molecular oxygen"/>
    <property type="evidence" value="ECO:0007669"/>
    <property type="project" value="InterPro"/>
</dbReference>
<dbReference type="PRINTS" id="PR00465">
    <property type="entry name" value="EP450IV"/>
</dbReference>
<evidence type="ECO:0000256" key="2">
    <source>
        <dbReference type="ARBA" id="ARBA00022723"/>
    </source>
</evidence>
<accession>A0A835FM42</accession>
<feature type="transmembrane region" description="Helical" evidence="7">
    <location>
        <begin position="17"/>
        <end position="38"/>
    </location>
</feature>
<sequence length="585" mass="66371">MGAQGDHHRYYSTVPSATIAGGLALLALCSYYLLVVVVRRGDKKAKSKRYAPVVGTVFHQMYHVRRLHDYHTDLFREHKTFQLLAPAGRRQIYTCDPAVVEHILRTNFANYGKGPFNYENMTDLLGDGIFAVDGEKWRQQRKIASYDFSTRALRDFSGARLQEERRQARRRRGRPRGVGSAHGLPGPRAQGHHGLHLHHRLRPRPRHAGRRLVGRRQPLRRGVRRRQRVHAAPLRERLLEGHEAPQRRLRGRAQGPGQGRRRVRVQAHPRQGSGALWQQGTGRPSIGFEAGHAVQIHRNGHERIRDGGLQVPEGHHTEHSHRRQGHDGGIARVVPLHGVQAPQVQEKVRQEAIKATDASETATVEEFAQSLTDEALNKMHYLHAALTETLRLYPSVPLDNKQCFGDDVLPDGSSVSKGDIVFYVPYAMGRMEYLWGDDAEVFRPERWLDDCGEFQQQSPFKFTAFQAGPRICLGKEFAYRQMKIFAAVLLRSFVFRLRDGVGATVNYRTMITLHVDQGLHLTAHAEVDDRAGARLAGAHVAACSWCLQLRDRRVVVLVYMRGKRAVIVCATTRVRRVDQSRSGWE</sequence>
<evidence type="ECO:0000256" key="7">
    <source>
        <dbReference type="SAM" id="Phobius"/>
    </source>
</evidence>
<dbReference type="GO" id="GO:0020037">
    <property type="term" value="F:heme binding"/>
    <property type="evidence" value="ECO:0007669"/>
    <property type="project" value="InterPro"/>
</dbReference>
<dbReference type="SUPFAM" id="SSF48264">
    <property type="entry name" value="Cytochrome P450"/>
    <property type="match status" value="2"/>
</dbReference>
<comment type="caution">
    <text evidence="8">The sequence shown here is derived from an EMBL/GenBank/DDBJ whole genome shotgun (WGS) entry which is preliminary data.</text>
</comment>
<dbReference type="Gene3D" id="1.10.630.10">
    <property type="entry name" value="Cytochrome P450"/>
    <property type="match status" value="2"/>
</dbReference>